<gene>
    <name evidence="1" type="ORF">L3081_09505</name>
</gene>
<keyword evidence="2" id="KW-1185">Reference proteome</keyword>
<dbReference type="CDD" id="cd22233">
    <property type="entry name" value="RHH_CopAso-like"/>
    <property type="match status" value="1"/>
</dbReference>
<dbReference type="Proteomes" id="UP001139646">
    <property type="component" value="Unassembled WGS sequence"/>
</dbReference>
<proteinExistence type="predicted"/>
<reference evidence="1" key="1">
    <citation type="submission" date="2022-01" db="EMBL/GenBank/DDBJ databases">
        <title>Colwellia maritima, isolated from seawater.</title>
        <authorList>
            <person name="Kristyanto S."/>
            <person name="Jung J."/>
            <person name="Jeon C.O."/>
        </authorList>
    </citation>
    <scope>NUCLEOTIDE SEQUENCE</scope>
    <source>
        <strain evidence="1">MSW7</strain>
    </source>
</reference>
<protein>
    <submittedName>
        <fullName evidence="1">Transcriptional regulator</fullName>
    </submittedName>
</protein>
<name>A0ABS9WZZ3_9GAMM</name>
<dbReference type="EMBL" id="JAKKSL010000001">
    <property type="protein sequence ID" value="MCI2283582.1"/>
    <property type="molecule type" value="Genomic_DNA"/>
</dbReference>
<comment type="caution">
    <text evidence="1">The sequence shown here is derived from an EMBL/GenBank/DDBJ whole genome shotgun (WGS) entry which is preliminary data.</text>
</comment>
<sequence length="88" mass="9843">MAVTSIRLNSEVELPLENLAHKLDRSKNYIINQAIKEFLQRQSMDDARREDTLEALNSIKSGKTIDGNEVAAWAGYLGSNEELSPPKV</sequence>
<accession>A0ABS9WZZ3</accession>
<organism evidence="1 2">
    <name type="scientific">Colwellia maritima</name>
    <dbReference type="NCBI Taxonomy" id="2912588"/>
    <lineage>
        <taxon>Bacteria</taxon>
        <taxon>Pseudomonadati</taxon>
        <taxon>Pseudomonadota</taxon>
        <taxon>Gammaproteobacteria</taxon>
        <taxon>Alteromonadales</taxon>
        <taxon>Colwelliaceae</taxon>
        <taxon>Colwellia</taxon>
    </lineage>
</organism>
<dbReference type="InterPro" id="IPR010985">
    <property type="entry name" value="Ribbon_hlx_hlx"/>
</dbReference>
<dbReference type="SUPFAM" id="SSF47598">
    <property type="entry name" value="Ribbon-helix-helix"/>
    <property type="match status" value="1"/>
</dbReference>
<evidence type="ECO:0000313" key="2">
    <source>
        <dbReference type="Proteomes" id="UP001139646"/>
    </source>
</evidence>
<dbReference type="RefSeq" id="WP_242285183.1">
    <property type="nucleotide sequence ID" value="NZ_JAKKSL010000001.1"/>
</dbReference>
<evidence type="ECO:0000313" key="1">
    <source>
        <dbReference type="EMBL" id="MCI2283582.1"/>
    </source>
</evidence>